<dbReference type="AlphaFoldDB" id="A0A4Y2UD51"/>
<dbReference type="EMBL" id="BGPR01035554">
    <property type="protein sequence ID" value="GBO10443.1"/>
    <property type="molecule type" value="Genomic_DNA"/>
</dbReference>
<sequence length="65" mass="7149">MRTWLRTAVEPADGTALALQQPAQHRRNLAGQSPDCPTMAITAAVAGTYHFSDWQALTCCQSLYR</sequence>
<organism evidence="1 2">
    <name type="scientific">Araneus ventricosus</name>
    <name type="common">Orbweaver spider</name>
    <name type="synonym">Epeira ventricosa</name>
    <dbReference type="NCBI Taxonomy" id="182803"/>
    <lineage>
        <taxon>Eukaryota</taxon>
        <taxon>Metazoa</taxon>
        <taxon>Ecdysozoa</taxon>
        <taxon>Arthropoda</taxon>
        <taxon>Chelicerata</taxon>
        <taxon>Arachnida</taxon>
        <taxon>Araneae</taxon>
        <taxon>Araneomorphae</taxon>
        <taxon>Entelegynae</taxon>
        <taxon>Araneoidea</taxon>
        <taxon>Araneidae</taxon>
        <taxon>Araneus</taxon>
    </lineage>
</organism>
<reference evidence="1 2" key="1">
    <citation type="journal article" date="2019" name="Sci. Rep.">
        <title>Orb-weaving spider Araneus ventricosus genome elucidates the spidroin gene catalogue.</title>
        <authorList>
            <person name="Kono N."/>
            <person name="Nakamura H."/>
            <person name="Ohtoshi R."/>
            <person name="Moran D.A.P."/>
            <person name="Shinohara A."/>
            <person name="Yoshida Y."/>
            <person name="Fujiwara M."/>
            <person name="Mori M."/>
            <person name="Tomita M."/>
            <person name="Arakawa K."/>
        </authorList>
    </citation>
    <scope>NUCLEOTIDE SEQUENCE [LARGE SCALE GENOMIC DNA]</scope>
</reference>
<evidence type="ECO:0000313" key="1">
    <source>
        <dbReference type="EMBL" id="GBO10443.1"/>
    </source>
</evidence>
<feature type="non-terminal residue" evidence="1">
    <location>
        <position position="65"/>
    </location>
</feature>
<protein>
    <submittedName>
        <fullName evidence="1">Uncharacterized protein</fullName>
    </submittedName>
</protein>
<accession>A0A4Y2UD51</accession>
<dbReference type="Proteomes" id="UP000499080">
    <property type="component" value="Unassembled WGS sequence"/>
</dbReference>
<comment type="caution">
    <text evidence="1">The sequence shown here is derived from an EMBL/GenBank/DDBJ whole genome shotgun (WGS) entry which is preliminary data.</text>
</comment>
<name>A0A4Y2UD51_ARAVE</name>
<proteinExistence type="predicted"/>
<keyword evidence="2" id="KW-1185">Reference proteome</keyword>
<evidence type="ECO:0000313" key="2">
    <source>
        <dbReference type="Proteomes" id="UP000499080"/>
    </source>
</evidence>
<gene>
    <name evidence="1" type="ORF">AVEN_107873_1</name>
</gene>